<comment type="caution">
    <text evidence="2">The sequence shown here is derived from an EMBL/GenBank/DDBJ whole genome shotgun (WGS) entry which is preliminary data.</text>
</comment>
<dbReference type="OrthoDB" id="409242at2759"/>
<evidence type="ECO:0000259" key="1">
    <source>
        <dbReference type="PROSITE" id="PS50878"/>
    </source>
</evidence>
<dbReference type="PROSITE" id="PS50878">
    <property type="entry name" value="RT_POL"/>
    <property type="match status" value="1"/>
</dbReference>
<protein>
    <recommendedName>
        <fullName evidence="1">Reverse transcriptase domain-containing protein</fullName>
    </recommendedName>
</protein>
<organism evidence="2 3">
    <name type="scientific">Symbiodinium natans</name>
    <dbReference type="NCBI Taxonomy" id="878477"/>
    <lineage>
        <taxon>Eukaryota</taxon>
        <taxon>Sar</taxon>
        <taxon>Alveolata</taxon>
        <taxon>Dinophyceae</taxon>
        <taxon>Suessiales</taxon>
        <taxon>Symbiodiniaceae</taxon>
        <taxon>Symbiodinium</taxon>
    </lineage>
</organism>
<feature type="domain" description="Reverse transcriptase" evidence="1">
    <location>
        <begin position="43"/>
        <end position="314"/>
    </location>
</feature>
<accession>A0A812SYL4</accession>
<dbReference type="Proteomes" id="UP000604046">
    <property type="component" value="Unassembled WGS sequence"/>
</dbReference>
<proteinExistence type="predicted"/>
<dbReference type="InterPro" id="IPR000477">
    <property type="entry name" value="RT_dom"/>
</dbReference>
<evidence type="ECO:0000313" key="2">
    <source>
        <dbReference type="EMBL" id="CAE7500788.1"/>
    </source>
</evidence>
<evidence type="ECO:0000313" key="3">
    <source>
        <dbReference type="Proteomes" id="UP000604046"/>
    </source>
</evidence>
<name>A0A812SYL4_9DINO</name>
<keyword evidence="3" id="KW-1185">Reference proteome</keyword>
<gene>
    <name evidence="2" type="ORF">SNAT2548_LOCUS28045</name>
</gene>
<dbReference type="EMBL" id="CAJNDS010002501">
    <property type="protein sequence ID" value="CAE7500788.1"/>
    <property type="molecule type" value="Genomic_DNA"/>
</dbReference>
<dbReference type="AlphaFoldDB" id="A0A812SYL4"/>
<reference evidence="2" key="1">
    <citation type="submission" date="2021-02" db="EMBL/GenBank/DDBJ databases">
        <authorList>
            <person name="Dougan E. K."/>
            <person name="Rhodes N."/>
            <person name="Thang M."/>
            <person name="Chan C."/>
        </authorList>
    </citation>
    <scope>NUCLEOTIDE SEQUENCE</scope>
</reference>
<sequence>MDVGRELDKMKRRAAAGPDGIGVDLLWHIRARGDGVLADIANSVVRGDGEGHGWDRSLLALLPKIAQPGGPGDLRPIAVSSAMLKLVVRLIMHRCFPLLRLPSSVSACGKQRQAADLLGVTTRLRDVSREWRIPLLVAKLDVSGAFDNIRTRAVAEHLVQGLWGCPVELRFLLQQLGENVLDGVAPGGERLVVHANKGIRQGSPESAEIFGMLMTLAVEEATADARWLAFRGALADLPVAVVVYQDDVFLWDSDPQALEQKIHIIAEKIAQLGLSSPTKTAVAASGAYAGRRQLDVMGQRVVVGDSIRVLGVNLDFKGSSRGQAAEMLQRAHNAAWAHDELLRGQGSRAAKAAMVRSLVEGTFTWGAGALHWPQEQLQKANTVQLQVLRRAFRMGRQRGGGLGGLERTHAS</sequence>
<dbReference type="Pfam" id="PF00078">
    <property type="entry name" value="RVT_1"/>
    <property type="match status" value="1"/>
</dbReference>